<dbReference type="EMBL" id="CATQJL010000316">
    <property type="protein sequence ID" value="CAJ0607147.1"/>
    <property type="molecule type" value="Genomic_DNA"/>
</dbReference>
<feature type="compositionally biased region" description="Basic and acidic residues" evidence="1">
    <location>
        <begin position="47"/>
        <end position="72"/>
    </location>
</feature>
<sequence>MNRASVLALGGRRLLNCLEIRSVHSNPTPAGTIGYEENDAQKVINDANEKYRQTNQTIKEKMQKGYEHKDADTDGGCQEGGGVRGVSEYGNDDVSQQSHSDKSQPHPSNSAEGPEKYIEKRQDDIEDTNADEEERKHRQQQINKVNKVDERTGDTAEAIKPIQ</sequence>
<reference evidence="2" key="1">
    <citation type="submission" date="2023-07" db="EMBL/GenBank/DDBJ databases">
        <authorList>
            <consortium name="CYATHOMIX"/>
        </authorList>
    </citation>
    <scope>NUCLEOTIDE SEQUENCE</scope>
    <source>
        <strain evidence="2">N/A</strain>
    </source>
</reference>
<dbReference type="Proteomes" id="UP001176961">
    <property type="component" value="Unassembled WGS sequence"/>
</dbReference>
<feature type="compositionally biased region" description="Basic and acidic residues" evidence="1">
    <location>
        <begin position="113"/>
        <end position="123"/>
    </location>
</feature>
<keyword evidence="3" id="KW-1185">Reference proteome</keyword>
<evidence type="ECO:0000313" key="2">
    <source>
        <dbReference type="EMBL" id="CAJ0607147.1"/>
    </source>
</evidence>
<accession>A0AA36MF59</accession>
<comment type="caution">
    <text evidence="2">The sequence shown here is derived from an EMBL/GenBank/DDBJ whole genome shotgun (WGS) entry which is preliminary data.</text>
</comment>
<gene>
    <name evidence="2" type="ORF">CYNAS_LOCUS19130</name>
</gene>
<feature type="region of interest" description="Disordered" evidence="1">
    <location>
        <begin position="46"/>
        <end position="163"/>
    </location>
</feature>
<evidence type="ECO:0000256" key="1">
    <source>
        <dbReference type="SAM" id="MobiDB-lite"/>
    </source>
</evidence>
<evidence type="ECO:0000313" key="3">
    <source>
        <dbReference type="Proteomes" id="UP001176961"/>
    </source>
</evidence>
<name>A0AA36MF59_CYLNA</name>
<protein>
    <submittedName>
        <fullName evidence="2">Uncharacterized protein</fullName>
    </submittedName>
</protein>
<organism evidence="2 3">
    <name type="scientific">Cylicocyclus nassatus</name>
    <name type="common">Nematode worm</name>
    <dbReference type="NCBI Taxonomy" id="53992"/>
    <lineage>
        <taxon>Eukaryota</taxon>
        <taxon>Metazoa</taxon>
        <taxon>Ecdysozoa</taxon>
        <taxon>Nematoda</taxon>
        <taxon>Chromadorea</taxon>
        <taxon>Rhabditida</taxon>
        <taxon>Rhabditina</taxon>
        <taxon>Rhabditomorpha</taxon>
        <taxon>Strongyloidea</taxon>
        <taxon>Strongylidae</taxon>
        <taxon>Cylicocyclus</taxon>
    </lineage>
</organism>
<proteinExistence type="predicted"/>
<dbReference type="AlphaFoldDB" id="A0AA36MF59"/>